<feature type="region of interest" description="Disordered" evidence="1">
    <location>
        <begin position="1"/>
        <end position="42"/>
    </location>
</feature>
<dbReference type="GeneID" id="126878589"/>
<proteinExistence type="predicted"/>
<name>A0ABM5JHE1_DIAVI</name>
<protein>
    <recommendedName>
        <fullName evidence="2">HAT C-terminal dimerisation domain-containing protein</fullName>
    </recommendedName>
</protein>
<dbReference type="RefSeq" id="XP_050497354.1">
    <property type="nucleotide sequence ID" value="XM_050641397.1"/>
</dbReference>
<sequence length="731" mass="83399">MSFFEVGKKEPTSVSPSSSATGEESKDNLTEQSNSIERCPKPDESDRLIVTNLKWPSIWNQEMWERKKQAFPWIDCREGKLGCSVCKHVSHLGANKTERSSIAKEWCSYQVTSNGKTKAAQLRSLRKKMFIHKTTSSHKAAKKIIEVSKSQTIEKVTDVMNVSHLETTKVIFRTAYYLAKSNRPYSDFFDLLELQRMNNVDVGIGLHSRNTAVEIIDHVSSEMKSKIIKSILNISGKISVIIDESTAVGSKSNLIVYLKCEFSKEQNPHFLFLELIELSSQTSQVIVESLLSCLKISGFDDDYLKENFVSFASDGASVMLGKKSGVAERLLEMYPDIIVWHCMNHRLELALSDAVDEVGAVNHFQIFMDKIYSTYSKSPKNQRELSECASKLEQQLQKIGKVLGTRWVASSYRAVSAVWYGYSAIYNHFEKAKTDKNRSSTERSMYCGLSRQLSSLQFLLNLAIMYDILAELSMLSEALQNRETTVVYADKLIRRSIRFFETLKETPGTKSLEAYIAEKDGNFNNVPITNNPKIATINHKQVITSVINNLTRRMFTTKSSHESKSSASSNCKQQYDSLLSDLKVLETDQYPTDKSVRYGEEQIQNLCKRFKLNKAKITNCFRDYIEANSPSRIPKDLIPLLNCTKLIPCSSSECERGFSLMNQIMTDLRTRLLTRHVSSLMFIKQHGPSITEWNVEPYVNTWLRRHRTADDTRTRTAKPYPEEENPFVQFL</sequence>
<feature type="compositionally biased region" description="Polar residues" evidence="1">
    <location>
        <begin position="12"/>
        <end position="22"/>
    </location>
</feature>
<evidence type="ECO:0000256" key="1">
    <source>
        <dbReference type="SAM" id="MobiDB-lite"/>
    </source>
</evidence>
<dbReference type="RefSeq" id="XP_050500971.1">
    <property type="nucleotide sequence ID" value="XM_050645014.1"/>
</dbReference>
<dbReference type="Pfam" id="PF05699">
    <property type="entry name" value="Dimer_Tnp_hAT"/>
    <property type="match status" value="1"/>
</dbReference>
<evidence type="ECO:0000259" key="2">
    <source>
        <dbReference type="Pfam" id="PF05699"/>
    </source>
</evidence>
<evidence type="ECO:0000313" key="4">
    <source>
        <dbReference type="Proteomes" id="UP001652700"/>
    </source>
</evidence>
<dbReference type="GeneID" id="126880938"/>
<dbReference type="SUPFAM" id="SSF53098">
    <property type="entry name" value="Ribonuclease H-like"/>
    <property type="match status" value="1"/>
</dbReference>
<accession>A0ABM5JHE1</accession>
<feature type="compositionally biased region" description="Basic and acidic residues" evidence="1">
    <location>
        <begin position="1"/>
        <end position="11"/>
    </location>
</feature>
<feature type="domain" description="HAT C-terminal dimerisation" evidence="2">
    <location>
        <begin position="647"/>
        <end position="685"/>
    </location>
</feature>
<dbReference type="InterPro" id="IPR008906">
    <property type="entry name" value="HATC_C_dom"/>
</dbReference>
<reference evidence="3" key="1">
    <citation type="submission" date="2025-05" db="UniProtKB">
        <authorList>
            <consortium name="EnsemblMetazoa"/>
        </authorList>
    </citation>
    <scope>IDENTIFICATION</scope>
</reference>
<organism evidence="3 4">
    <name type="scientific">Diabrotica virgifera virgifera</name>
    <name type="common">western corn rootworm</name>
    <dbReference type="NCBI Taxonomy" id="50390"/>
    <lineage>
        <taxon>Eukaryota</taxon>
        <taxon>Metazoa</taxon>
        <taxon>Ecdysozoa</taxon>
        <taxon>Arthropoda</taxon>
        <taxon>Hexapoda</taxon>
        <taxon>Insecta</taxon>
        <taxon>Pterygota</taxon>
        <taxon>Neoptera</taxon>
        <taxon>Endopterygota</taxon>
        <taxon>Coleoptera</taxon>
        <taxon>Polyphaga</taxon>
        <taxon>Cucujiformia</taxon>
        <taxon>Chrysomeloidea</taxon>
        <taxon>Chrysomelidae</taxon>
        <taxon>Galerucinae</taxon>
        <taxon>Diabroticina</taxon>
        <taxon>Diabroticites</taxon>
        <taxon>Diabrotica</taxon>
    </lineage>
</organism>
<dbReference type="PANTHER" id="PTHR46880:SF5">
    <property type="entry name" value="DUF4371 DOMAIN-CONTAINING PROTEIN"/>
    <property type="match status" value="1"/>
</dbReference>
<dbReference type="InterPro" id="IPR012337">
    <property type="entry name" value="RNaseH-like_sf"/>
</dbReference>
<evidence type="ECO:0000313" key="3">
    <source>
        <dbReference type="EnsemblMetazoa" id="XP_050497354.1"/>
    </source>
</evidence>
<dbReference type="EnsemblMetazoa" id="XM_050641397.1">
    <property type="protein sequence ID" value="XP_050497354.1"/>
    <property type="gene ID" value="LOC126878589"/>
</dbReference>
<dbReference type="PANTHER" id="PTHR46880">
    <property type="entry name" value="RAS-ASSOCIATING DOMAIN-CONTAINING PROTEIN"/>
    <property type="match status" value="1"/>
</dbReference>
<dbReference type="EnsemblMetazoa" id="XM_050645014.1">
    <property type="protein sequence ID" value="XP_050500971.1"/>
    <property type="gene ID" value="LOC126880938"/>
</dbReference>
<dbReference type="Proteomes" id="UP001652700">
    <property type="component" value="Unplaced"/>
</dbReference>
<keyword evidence="4" id="KW-1185">Reference proteome</keyword>